<dbReference type="PANTHER" id="PTHR12110">
    <property type="entry name" value="HYDROXYPYRUVATE ISOMERASE"/>
    <property type="match status" value="1"/>
</dbReference>
<gene>
    <name evidence="2" type="ORF">ABJI51_05890</name>
</gene>
<name>A0ABV0L8S8_9PSEU</name>
<comment type="caution">
    <text evidence="2">The sequence shown here is derived from an EMBL/GenBank/DDBJ whole genome shotgun (WGS) entry which is preliminary data.</text>
</comment>
<accession>A0ABV0L8S8</accession>
<dbReference type="Gene3D" id="3.20.20.150">
    <property type="entry name" value="Divalent-metal-dependent TIM barrel enzymes"/>
    <property type="match status" value="1"/>
</dbReference>
<dbReference type="EMBL" id="JBDZYD010000002">
    <property type="protein sequence ID" value="MEQ0558591.1"/>
    <property type="molecule type" value="Genomic_DNA"/>
</dbReference>
<dbReference type="InterPro" id="IPR013022">
    <property type="entry name" value="Xyl_isomerase-like_TIM-brl"/>
</dbReference>
<dbReference type="SUPFAM" id="SSF51658">
    <property type="entry name" value="Xylose isomerase-like"/>
    <property type="match status" value="1"/>
</dbReference>
<dbReference type="Pfam" id="PF01261">
    <property type="entry name" value="AP_endonuc_2"/>
    <property type="match status" value="1"/>
</dbReference>
<reference evidence="2 3" key="1">
    <citation type="submission" date="2024-05" db="EMBL/GenBank/DDBJ databases">
        <authorList>
            <person name="Zhao H."/>
            <person name="Xu Y."/>
            <person name="Lin S."/>
            <person name="Spain J.C."/>
            <person name="Zhou N.-Y."/>
        </authorList>
    </citation>
    <scope>NUCLEOTIDE SEQUENCE [LARGE SCALE GENOMIC DNA]</scope>
    <source>
        <strain evidence="2 3">NEAU-NG30</strain>
    </source>
</reference>
<dbReference type="RefSeq" id="WP_348948050.1">
    <property type="nucleotide sequence ID" value="NZ_JBDZYD010000002.1"/>
</dbReference>
<evidence type="ECO:0000313" key="2">
    <source>
        <dbReference type="EMBL" id="MEQ0558591.1"/>
    </source>
</evidence>
<keyword evidence="3" id="KW-1185">Reference proteome</keyword>
<organism evidence="2 3">
    <name type="scientific">Amycolatopsis melonis</name>
    <dbReference type="NCBI Taxonomy" id="3156488"/>
    <lineage>
        <taxon>Bacteria</taxon>
        <taxon>Bacillati</taxon>
        <taxon>Actinomycetota</taxon>
        <taxon>Actinomycetes</taxon>
        <taxon>Pseudonocardiales</taxon>
        <taxon>Pseudonocardiaceae</taxon>
        <taxon>Amycolatopsis</taxon>
    </lineage>
</organism>
<protein>
    <submittedName>
        <fullName evidence="2">Sugar phosphate isomerase/epimerase family protein</fullName>
    </submittedName>
</protein>
<proteinExistence type="predicted"/>
<feature type="domain" description="Xylose isomerase-like TIM barrel" evidence="1">
    <location>
        <begin position="19"/>
        <end position="251"/>
    </location>
</feature>
<dbReference type="InterPro" id="IPR036237">
    <property type="entry name" value="Xyl_isomerase-like_sf"/>
</dbReference>
<dbReference type="InterPro" id="IPR050312">
    <property type="entry name" value="IolE/XylAMocC-like"/>
</dbReference>
<dbReference type="Proteomes" id="UP001440984">
    <property type="component" value="Unassembled WGS sequence"/>
</dbReference>
<keyword evidence="2" id="KW-0413">Isomerase</keyword>
<evidence type="ECO:0000313" key="3">
    <source>
        <dbReference type="Proteomes" id="UP001440984"/>
    </source>
</evidence>
<sequence length="277" mass="30103">MKLAYSTIACPGWSWQHAVDQAVALGYDGVEWRLIDGAMVSADFPLETAKTIAKATAAAGLGVPALDSSIQLTAEPGEARDKMLAEARGMLRLAAAFGAEHLRVFAGTYPESVADADARQWTQEALVALQPQARDTGVRIALELHDCGWDRAGTRGITSSRFLADVLSGVDVPEAALQWDLGNPVLEGEPAAQTWENVRSRLAYLQIKDMVHEDGKWRYVPLGEGDVPVGDIVGWVTGAGFDGWFSFEWEKWWHPELAEAETVLPGVPAQLKSHRRG</sequence>
<dbReference type="GO" id="GO:0016853">
    <property type="term" value="F:isomerase activity"/>
    <property type="evidence" value="ECO:0007669"/>
    <property type="project" value="UniProtKB-KW"/>
</dbReference>
<evidence type="ECO:0000259" key="1">
    <source>
        <dbReference type="Pfam" id="PF01261"/>
    </source>
</evidence>